<reference evidence="1 2" key="1">
    <citation type="submission" date="2023-05" db="EMBL/GenBank/DDBJ databases">
        <title>Adaptations of aquatic viruses from atmosphere-close ecosystems of the Central Arctic Ocean.</title>
        <authorList>
            <person name="Rahlff J."/>
            <person name="Holmfeldt K."/>
        </authorList>
    </citation>
    <scope>NUCLEOTIDE SEQUENCE [LARGE SCALE GENOMIC DNA]</scope>
    <source>
        <strain evidence="1 2">Arc14</strain>
    </source>
</reference>
<organism evidence="1 2">
    <name type="scientific">Flavobacterium frigidarium</name>
    <dbReference type="NCBI Taxonomy" id="99286"/>
    <lineage>
        <taxon>Bacteria</taxon>
        <taxon>Pseudomonadati</taxon>
        <taxon>Bacteroidota</taxon>
        <taxon>Flavobacteriia</taxon>
        <taxon>Flavobacteriales</taxon>
        <taxon>Flavobacteriaceae</taxon>
        <taxon>Flavobacterium</taxon>
    </lineage>
</organism>
<dbReference type="Proteomes" id="UP001568894">
    <property type="component" value="Unassembled WGS sequence"/>
</dbReference>
<comment type="caution">
    <text evidence="1">The sequence shown here is derived from an EMBL/GenBank/DDBJ whole genome shotgun (WGS) entry which is preliminary data.</text>
</comment>
<dbReference type="Gene3D" id="1.20.120.330">
    <property type="entry name" value="Nucleotidyltransferases domain 2"/>
    <property type="match status" value="2"/>
</dbReference>
<evidence type="ECO:0000313" key="2">
    <source>
        <dbReference type="Proteomes" id="UP001568894"/>
    </source>
</evidence>
<evidence type="ECO:0008006" key="3">
    <source>
        <dbReference type="Google" id="ProtNLM"/>
    </source>
</evidence>
<sequence>MDYLIKIPENHCQRQRLEKAIADLLHFIEAGSVYVSCNDQDDMPTIITFVLKKNCGQDGDTIGETAQKLIRLYPDFVFKFINSNWATYGFRKGKSFFIQHCTLRELVYFEPDNKVFYPHRDTSKELIKKAKKRFYRDQEAAVVAFRTVSIYTRNNKNVEAAFAMHQTLRYIYICASEFLTSEYIGSTCLLEQYDWVIDFAPSLKNIFSKDVEADKEILIILNTAHSCTQYNYSMATIDGSLIDTAKAKIELMQKEVCRLFWDYIKTCKQKIKELNDQTFIGQSVFITKIHTNYFIEKALFEISNLIAEFFKTRAIYCFGYTTTHNQDVVVKNVNYSKHLPDYHLYLLVLNMEYKENAVSLLQSLIRDKFEGKYLVTILNHRASNLRKQNQNQKYFFDTVTTNGILVYNNPLSPVYCRTFCAVRNIECSIKYWENRILAAQEFFGLVKNCTSNDLALIKNALLHQAVEQILVGLIDLFLSYHPNKLSFNYLFALMEYIPEVEFPFDFTIEKEKELYQLLCANIEMLKHKDMQCDNIEDSKHLEERCSEFFVVVKEAAKKEIKRLENLNSDTYENK</sequence>
<proteinExistence type="predicted"/>
<keyword evidence="2" id="KW-1185">Reference proteome</keyword>
<name>A0ABV4KBG8_9FLAO</name>
<protein>
    <recommendedName>
        <fullName evidence="3">AIPR protein</fullName>
    </recommendedName>
</protein>
<gene>
    <name evidence="1" type="ORF">QO192_02170</name>
</gene>
<dbReference type="RefSeq" id="WP_371567582.1">
    <property type="nucleotide sequence ID" value="NZ_JASMRN010000002.1"/>
</dbReference>
<dbReference type="EMBL" id="JASMRN010000002">
    <property type="protein sequence ID" value="MEZ7514081.1"/>
    <property type="molecule type" value="Genomic_DNA"/>
</dbReference>
<accession>A0ABV4KBG8</accession>
<evidence type="ECO:0000313" key="1">
    <source>
        <dbReference type="EMBL" id="MEZ7514081.1"/>
    </source>
</evidence>